<dbReference type="PANTHER" id="PTHR11017">
    <property type="entry name" value="LEUCINE-RICH REPEAT-CONTAINING PROTEIN"/>
    <property type="match status" value="1"/>
</dbReference>
<dbReference type="InterPro" id="IPR035897">
    <property type="entry name" value="Toll_tir_struct_dom_sf"/>
</dbReference>
<dbReference type="PROSITE" id="PS50104">
    <property type="entry name" value="TIR"/>
    <property type="match status" value="1"/>
</dbReference>
<dbReference type="InterPro" id="IPR058192">
    <property type="entry name" value="WHD_ROQ1-like"/>
</dbReference>
<dbReference type="InterPro" id="IPR042197">
    <property type="entry name" value="Apaf_helical"/>
</dbReference>
<reference evidence="9" key="3">
    <citation type="journal article" date="2020" name="Plant Biotechnol. J.">
        <title>The pomegranate (Punica granatum L.) draft genome dissects genetic divergence between soft- and hard-seeded cultivars.</title>
        <authorList>
            <person name="Luo X."/>
            <person name="Li H."/>
            <person name="Wu Z."/>
            <person name="Yao W."/>
            <person name="Zhao P."/>
            <person name="Cao D."/>
            <person name="Yu H."/>
            <person name="Li K."/>
            <person name="Poudel K."/>
            <person name="Zhao D."/>
            <person name="Zhang F."/>
            <person name="Xia X."/>
            <person name="Chen L."/>
            <person name="Wang Q."/>
            <person name="Jing D."/>
            <person name="Cao S."/>
        </authorList>
    </citation>
    <scope>NUCLEOTIDE SEQUENCE [LARGE SCALE GENOMIC DNA]</scope>
</reference>
<dbReference type="InterPro" id="IPR044974">
    <property type="entry name" value="Disease_R_plants"/>
</dbReference>
<dbReference type="Gene3D" id="3.40.1170.20">
    <property type="entry name" value="tRNA intron endonuclease, N-terminal domain"/>
    <property type="match status" value="4"/>
</dbReference>
<evidence type="ECO:0000313" key="10">
    <source>
        <dbReference type="RefSeq" id="XP_031381912.1"/>
    </source>
</evidence>
<dbReference type="InterPro" id="IPR000157">
    <property type="entry name" value="TIR_dom"/>
</dbReference>
<dbReference type="Pfam" id="PF01582">
    <property type="entry name" value="TIR"/>
    <property type="match status" value="1"/>
</dbReference>
<evidence type="ECO:0000313" key="8">
    <source>
        <dbReference type="Proteomes" id="UP000197138"/>
    </source>
</evidence>
<evidence type="ECO:0000313" key="9">
    <source>
        <dbReference type="Proteomes" id="UP000515151"/>
    </source>
</evidence>
<dbReference type="InterPro" id="IPR032675">
    <property type="entry name" value="LRR_dom_sf"/>
</dbReference>
<evidence type="ECO:0000256" key="5">
    <source>
        <dbReference type="SAM" id="Phobius"/>
    </source>
</evidence>
<dbReference type="Pfam" id="PF23598">
    <property type="entry name" value="LRR_14"/>
    <property type="match status" value="1"/>
</dbReference>
<evidence type="ECO:0000313" key="7">
    <source>
        <dbReference type="EMBL" id="OWM63695.1"/>
    </source>
</evidence>
<dbReference type="GeneID" id="116196372"/>
<dbReference type="SUPFAM" id="SSF52058">
    <property type="entry name" value="L domain-like"/>
    <property type="match status" value="2"/>
</dbReference>
<evidence type="ECO:0000256" key="3">
    <source>
        <dbReference type="ARBA" id="ARBA00022821"/>
    </source>
</evidence>
<evidence type="ECO:0000256" key="4">
    <source>
        <dbReference type="ARBA" id="ARBA00023027"/>
    </source>
</evidence>
<dbReference type="GO" id="GO:0007165">
    <property type="term" value="P:signal transduction"/>
    <property type="evidence" value="ECO:0007669"/>
    <property type="project" value="InterPro"/>
</dbReference>
<dbReference type="GO" id="GO:0051707">
    <property type="term" value="P:response to other organism"/>
    <property type="evidence" value="ECO:0007669"/>
    <property type="project" value="UniProtKB-ARBA"/>
</dbReference>
<dbReference type="OrthoDB" id="1681316at2759"/>
<reference evidence="8" key="1">
    <citation type="journal article" date="2017" name="Plant J.">
        <title>The pomegranate (Punica granatum L.) genome and the genomics of punicalagin biosynthesis.</title>
        <authorList>
            <person name="Qin G."/>
            <person name="Xu C."/>
            <person name="Ming R."/>
            <person name="Tang H."/>
            <person name="Guyot R."/>
            <person name="Kramer E.M."/>
            <person name="Hu Y."/>
            <person name="Yi X."/>
            <person name="Qi Y."/>
            <person name="Xu X."/>
            <person name="Gao Z."/>
            <person name="Pan H."/>
            <person name="Jian J."/>
            <person name="Tian Y."/>
            <person name="Yue Z."/>
            <person name="Xu Y."/>
        </authorList>
    </citation>
    <scope>NUCLEOTIDE SEQUENCE [LARGE SCALE GENOMIC DNA]</scope>
    <source>
        <strain evidence="8">cv. Dabenzi</strain>
    </source>
</reference>
<dbReference type="GO" id="GO:0043531">
    <property type="term" value="F:ADP binding"/>
    <property type="evidence" value="ECO:0007669"/>
    <property type="project" value="InterPro"/>
</dbReference>
<dbReference type="Gene3D" id="3.40.50.300">
    <property type="entry name" value="P-loop containing nucleotide triphosphate hydrolases"/>
    <property type="match status" value="1"/>
</dbReference>
<dbReference type="GO" id="GO:0006952">
    <property type="term" value="P:defense response"/>
    <property type="evidence" value="ECO:0007669"/>
    <property type="project" value="UniProtKB-KW"/>
</dbReference>
<dbReference type="EMBL" id="MTKT01005898">
    <property type="protein sequence ID" value="OWM63695.1"/>
    <property type="molecule type" value="Genomic_DNA"/>
</dbReference>
<evidence type="ECO:0000256" key="1">
    <source>
        <dbReference type="ARBA" id="ARBA00022614"/>
    </source>
</evidence>
<gene>
    <name evidence="10 11" type="primary">LOC116196372</name>
    <name evidence="7" type="ORF">CDL15_Pgr008238</name>
</gene>
<dbReference type="Proteomes" id="UP000515151">
    <property type="component" value="Chromosome 2"/>
</dbReference>
<dbReference type="AlphaFoldDB" id="A0A218VT70"/>
<reference evidence="10 11" key="4">
    <citation type="submission" date="2025-04" db="UniProtKB">
        <authorList>
            <consortium name="RefSeq"/>
        </authorList>
    </citation>
    <scope>IDENTIFICATION</scope>
    <source>
        <tissue evidence="10 11">Leaf</tissue>
    </source>
</reference>
<name>A0A218VT70_PUNGR</name>
<dbReference type="RefSeq" id="XP_031381913.1">
    <property type="nucleotide sequence ID" value="XM_031526053.1"/>
</dbReference>
<evidence type="ECO:0000256" key="2">
    <source>
        <dbReference type="ARBA" id="ARBA00022737"/>
    </source>
</evidence>
<dbReference type="InterPro" id="IPR027417">
    <property type="entry name" value="P-loop_NTPase"/>
</dbReference>
<feature type="transmembrane region" description="Helical" evidence="5">
    <location>
        <begin position="6"/>
        <end position="30"/>
    </location>
</feature>
<protein>
    <submittedName>
        <fullName evidence="10 11">TMV resistance protein N-like</fullName>
    </submittedName>
</protein>
<dbReference type="Gene3D" id="1.10.8.430">
    <property type="entry name" value="Helical domain of apoptotic protease-activating factors"/>
    <property type="match status" value="1"/>
</dbReference>
<keyword evidence="4" id="KW-0520">NAD</keyword>
<evidence type="ECO:0000313" key="11">
    <source>
        <dbReference type="RefSeq" id="XP_031381913.1"/>
    </source>
</evidence>
<organism evidence="7 8">
    <name type="scientific">Punica granatum</name>
    <name type="common">Pomegranate</name>
    <dbReference type="NCBI Taxonomy" id="22663"/>
    <lineage>
        <taxon>Eukaryota</taxon>
        <taxon>Viridiplantae</taxon>
        <taxon>Streptophyta</taxon>
        <taxon>Embryophyta</taxon>
        <taxon>Tracheophyta</taxon>
        <taxon>Spermatophyta</taxon>
        <taxon>Magnoliopsida</taxon>
        <taxon>eudicotyledons</taxon>
        <taxon>Gunneridae</taxon>
        <taxon>Pentapetalae</taxon>
        <taxon>rosids</taxon>
        <taxon>malvids</taxon>
        <taxon>Myrtales</taxon>
        <taxon>Lythraceae</taxon>
        <taxon>Punica</taxon>
    </lineage>
</organism>
<keyword evidence="1" id="KW-0433">Leucine-rich repeat</keyword>
<dbReference type="RefSeq" id="XP_031381912.1">
    <property type="nucleotide sequence ID" value="XM_031526052.1"/>
</dbReference>
<dbReference type="Gene3D" id="3.80.10.10">
    <property type="entry name" value="Ribonuclease Inhibitor"/>
    <property type="match status" value="2"/>
</dbReference>
<keyword evidence="3" id="KW-0611">Plant defense</keyword>
<dbReference type="PRINTS" id="PR00364">
    <property type="entry name" value="DISEASERSIST"/>
</dbReference>
<keyword evidence="5" id="KW-0472">Membrane</keyword>
<dbReference type="Gene3D" id="3.40.50.10140">
    <property type="entry name" value="Toll/interleukin-1 receptor homology (TIR) domain"/>
    <property type="match status" value="1"/>
</dbReference>
<keyword evidence="2" id="KW-0677">Repeat</keyword>
<dbReference type="FunFam" id="3.40.50.10140:FF:000007">
    <property type="entry name" value="Disease resistance protein (TIR-NBS-LRR class)"/>
    <property type="match status" value="1"/>
</dbReference>
<dbReference type="SUPFAM" id="SSF52200">
    <property type="entry name" value="Toll/Interleukin receptor TIR domain"/>
    <property type="match status" value="1"/>
</dbReference>
<sequence>MYDNVLWWACFALLSTAASVLLSVLLFPAFSSSRTLRLRINEEGPESAASGPTPRGTSPIVDPKGFDYEVFLSFRGTDTRKGFTDFLYNSLKDAGVRVFRDDEELRVGEEIGPELLEGIRKSKISIPIFSKDYASSKWCLKELAFMVECRTTRKQLVMPVFYDVTPNEVRHQTGTYEKSFSQHVRKYGPLVVQHWRDALAEIGALKGWELKNIANGHQGKLVKLVVAKVLKELKKAYLVVSDNIVGIDDHVEAITRLLEVDAGDVRIIGIHGIGGVGKTTIAKVIYNQLLDRFDSCSFLKDIRETALQHKGLEYLQSLLISMILRCERQELTSVDEGTYELKHRLRNKKVLILLDDVDRRNQLNALAAELDWFGPGSRIIVTTRNRDVLPQASAAYEVRELQPRQAFLLFCKHAFRNDLPSTEFVDISYNVVETTGGLPLALEVIGSFLAGKRMAVWEDALKKLKRIPRTEVQEKLKISYEALDHEQKQIFLDVACLFIGIDVRIAVHMWEDCEFFPNEGIEVLCLMSLIKIGDDHELWMHDQLRDLGREIVRQENYNEPGKRSRLWRTEEAVDVLERQEGSANVEAIRLNFGIELVDYCFGNEELMNLSNLRFLQLDSANLTGDFRRLLSKLRWLCWLILSSAVQPANLHLKNLVILDLSYSSIREDWSGWISIKMSVKLKVLDLTGCRDLQRTPDFSSFLALERLILEDCRSLAVVDPSIRHLKHLVFLNLRKCLKLKKLPAQLSSMKALTELLIDGSGIKEIPISGAMRKLEILCGRGCKDLTQLPDSIGRSTSLVDLVLDSASISKLPDSIGSLVKLRHLSLKNCESLGELPDSIGHMSSLTELNLSDTKVRRLPSSVGNLSNLEVLNIDGSLVEEFPVTLWMLDNLEKINASKCKELKGNIPDELRRLSSLKLLTLNHTQVDSLPTSIGGLSHLQSLDLTGCKRLQTLPELPDSLICLWVTCKSMVSFPSLSRLTNLRELCFSKCYKLEQVPPEIGKLFKLEKLVISKLRISTLPEEIGALSQLKELSVQDCIEVVCLPVLPAGLYKLNVSDCYSFQTLPDLSNSKKLSELRLCECSELREVPGLGDLLLLAKLEIISCPMLANLDGLEKLEFLRFLTISKCESIERLPDLSKLRKLPSLHASHCQNLVEVPGLESLDGLESLYMQYSTSLEKLPKLSNVKLLYLAWCKKLHDLSELEELESLELLNLAGCKAIRRLPNLLNLQRLRALEVQGCENLQEIPGLEELKSLRTLNISDCPLLENIPSLPNVTVTR</sequence>
<dbReference type="Proteomes" id="UP000197138">
    <property type="component" value="Unassembled WGS sequence"/>
</dbReference>
<keyword evidence="5" id="KW-1133">Transmembrane helix</keyword>
<dbReference type="SUPFAM" id="SSF52540">
    <property type="entry name" value="P-loop containing nucleoside triphosphate hydrolases"/>
    <property type="match status" value="1"/>
</dbReference>
<dbReference type="SMART" id="SM00369">
    <property type="entry name" value="LRR_TYP"/>
    <property type="match status" value="3"/>
</dbReference>
<dbReference type="PANTHER" id="PTHR11017:SF570">
    <property type="entry name" value="DISEASE RESISTANCE PROTEIN (TIR-NBS CLASS)-RELATED"/>
    <property type="match status" value="1"/>
</dbReference>
<dbReference type="SMART" id="SM00255">
    <property type="entry name" value="TIR"/>
    <property type="match status" value="1"/>
</dbReference>
<dbReference type="InterPro" id="IPR055414">
    <property type="entry name" value="LRR_R13L4/SHOC2-like"/>
</dbReference>
<accession>A0A218VT70</accession>
<proteinExistence type="predicted"/>
<dbReference type="InterPro" id="IPR002182">
    <property type="entry name" value="NB-ARC"/>
</dbReference>
<keyword evidence="9" id="KW-1185">Reference proteome</keyword>
<dbReference type="Pfam" id="PF00931">
    <property type="entry name" value="NB-ARC"/>
    <property type="match status" value="1"/>
</dbReference>
<keyword evidence="5" id="KW-0812">Transmembrane</keyword>
<dbReference type="InterPro" id="IPR003591">
    <property type="entry name" value="Leu-rich_rpt_typical-subtyp"/>
</dbReference>
<feature type="domain" description="TIR" evidence="6">
    <location>
        <begin position="66"/>
        <end position="233"/>
    </location>
</feature>
<dbReference type="Pfam" id="PF23282">
    <property type="entry name" value="WHD_ROQ1"/>
    <property type="match status" value="1"/>
</dbReference>
<evidence type="ECO:0000259" key="6">
    <source>
        <dbReference type="PROSITE" id="PS50104"/>
    </source>
</evidence>
<reference evidence="7" key="2">
    <citation type="submission" date="2017-06" db="EMBL/GenBank/DDBJ databases">
        <title>The pomegranate genome and the genomics of punicalagin biosynthesis.</title>
        <authorList>
            <person name="Xu C."/>
        </authorList>
    </citation>
    <scope>NUCLEOTIDE SEQUENCE [LARGE SCALE GENOMIC DNA]</scope>
    <source>
        <tissue evidence="7">Fresh leaf</tissue>
    </source>
</reference>